<proteinExistence type="predicted"/>
<evidence type="ECO:0000259" key="1">
    <source>
        <dbReference type="Pfam" id="PF06634"/>
    </source>
</evidence>
<organism evidence="2 3">
    <name type="scientific">Elioraea tepida</name>
    <dbReference type="NCBI Taxonomy" id="2843330"/>
    <lineage>
        <taxon>Bacteria</taxon>
        <taxon>Pseudomonadati</taxon>
        <taxon>Pseudomonadota</taxon>
        <taxon>Alphaproteobacteria</taxon>
        <taxon>Acetobacterales</taxon>
        <taxon>Elioraeaceae</taxon>
        <taxon>Elioraea</taxon>
    </lineage>
</organism>
<dbReference type="REBASE" id="618893">
    <property type="entry name" value="M.EspMSP2ORF13025P"/>
</dbReference>
<evidence type="ECO:0000313" key="2">
    <source>
        <dbReference type="EMBL" id="QXM24173.1"/>
    </source>
</evidence>
<keyword evidence="3" id="KW-1185">Reference proteome</keyword>
<evidence type="ECO:0000313" key="3">
    <source>
        <dbReference type="Proteomes" id="UP000694001"/>
    </source>
</evidence>
<accession>A0A975YJ82</accession>
<reference evidence="2" key="1">
    <citation type="submission" date="2021-06" db="EMBL/GenBank/DDBJ databases">
        <title>Elioraea tepida, sp. nov., a moderately thermophilic aerobic anoxygenic phototrophic bacterium isolated from an alkaline siliceous hot spring mat community in Yellowstone National Park, WY, USA.</title>
        <authorList>
            <person name="Saini M.K."/>
            <person name="Yoshida S."/>
            <person name="Sebastian A."/>
            <person name="Hirose S."/>
            <person name="Hara E."/>
            <person name="Tamaki H."/>
            <person name="Soulier N.T."/>
            <person name="Albert I."/>
            <person name="Hanada S."/>
            <person name="Bryant D.A."/>
            <person name="Tank M."/>
        </authorList>
    </citation>
    <scope>NUCLEOTIDE SEQUENCE</scope>
    <source>
        <strain evidence="2">MS-P2</strain>
    </source>
</reference>
<dbReference type="RefSeq" id="WP_218285163.1">
    <property type="nucleotide sequence ID" value="NZ_CP076448.1"/>
</dbReference>
<name>A0A975YJ82_9PROT</name>
<dbReference type="Proteomes" id="UP000694001">
    <property type="component" value="Chromosome"/>
</dbReference>
<dbReference type="EMBL" id="CP076448">
    <property type="protein sequence ID" value="QXM24173.1"/>
    <property type="molecule type" value="Genomic_DNA"/>
</dbReference>
<protein>
    <submittedName>
        <fullName evidence="2">DUF1156 domain-containing protein</fullName>
    </submittedName>
</protein>
<sequence>MTVKTRKKLIEVALPLEAINAASAREKSIRHGHPSTLHLWWARRPLAAARAVIFAQMVDDPSSVPELFPTEAEQERERQRLFRLIEQLVQWENTTNEDVLQRARDEIWASWRRACADNAGHPRAAELFDPDRLPAFHDPFCGGGTLPLEAQRLGLEAHGSDLNPVAVLITKAMIEIPPRFAGQPPVNPKRDLHRHWKGAQGLAEDVRHYGQWMRDEAEKRIGHLYPKVEITPAMVAERPDLKPYLGRRLTVIAWLWARTVRSPNPAFAEVEVPLASSFLLSSKAGKEAWVEPVIEAAPVQDLGMGGGDLVGLAERAARAKGYRFVVRVGKPPPEAKAGTKLARGANFRCVMSGTPIAGDHIKAEGQAGRMGARLMAIVAEGERGRVYLSPTPEHEAAARQARPAWKPETSLPDDPRAIWCVAYGLTTFGDLFTDRQLVALTTFSDLVGEAMARIRADALAAGLPDDPTPLRDGGTGATAYAEAVGVYLGLSVSRQANRLSTLTFWDAGGQNVQQVFARQALPMVWDFVEANPLSGSSGSFDGQVGYLTNAAATLPAQGTGSSARQADARAIISNGLCIISTDPPYFDNIGYADLSDFFYVWVRRSLRGVFPELLGTMAVPKAEELVASPYRHGGKKEAETLFLAGMSRAMQRSAAQSHPAFPVSIYYAFKQAETGAVEGTASTGWETFLDAVIRAGFGISGTWPVRTELVGNLKKTVAALASSIVLVCRPRPADAPSATRREFLSQLKAELPTALRHLQHGNIAPVDLAQAAIGPGMAVFTRYARVLDAEGKPLSVREALALINATLDEVLAEQEGDVDADSRWALAWFDQYGFADGEFGVAETLSKAKNTSVAGLAEAGILDSRRGKVRLKPPAELPPEWDPATDPRLTAWESVHHLIRALETGGEAAAAALVAKLGAKAEVARDLAYRLYVIAERKKRAADALSYNALVQSWPEIARLARESGPAARDLFEAAGG</sequence>
<dbReference type="KEGG" id="elio:KO353_13025"/>
<dbReference type="Pfam" id="PF06634">
    <property type="entry name" value="DUF1156"/>
    <property type="match status" value="1"/>
</dbReference>
<dbReference type="InterPro" id="IPR009537">
    <property type="entry name" value="DUF1156"/>
</dbReference>
<gene>
    <name evidence="2" type="ORF">KO353_13025</name>
</gene>
<dbReference type="AlphaFoldDB" id="A0A975YJ82"/>
<feature type="domain" description="DUF1156" evidence="1">
    <location>
        <begin position="13"/>
        <end position="83"/>
    </location>
</feature>